<evidence type="ECO:0008006" key="5">
    <source>
        <dbReference type="Google" id="ProtNLM"/>
    </source>
</evidence>
<feature type="chain" id="PRO_5016141669" description="AAA+ family ATPase" evidence="2">
    <location>
        <begin position="21"/>
        <end position="126"/>
    </location>
</feature>
<comment type="caution">
    <text evidence="3">The sequence shown here is derived from an EMBL/GenBank/DDBJ whole genome shotgun (WGS) entry which is preliminary data.</text>
</comment>
<feature type="signal peptide" evidence="2">
    <location>
        <begin position="1"/>
        <end position="20"/>
    </location>
</feature>
<dbReference type="EMBL" id="QKZQ01000001">
    <property type="protein sequence ID" value="PZX47924.1"/>
    <property type="molecule type" value="Genomic_DNA"/>
</dbReference>
<feature type="region of interest" description="Disordered" evidence="1">
    <location>
        <begin position="82"/>
        <end position="126"/>
    </location>
</feature>
<evidence type="ECO:0000313" key="4">
    <source>
        <dbReference type="Proteomes" id="UP000249364"/>
    </source>
</evidence>
<organism evidence="3 4">
    <name type="scientific">Roseinatronobacter thiooxidans</name>
    <dbReference type="NCBI Taxonomy" id="121821"/>
    <lineage>
        <taxon>Bacteria</taxon>
        <taxon>Pseudomonadati</taxon>
        <taxon>Pseudomonadota</taxon>
        <taxon>Alphaproteobacteria</taxon>
        <taxon>Rhodobacterales</taxon>
        <taxon>Paracoccaceae</taxon>
        <taxon>Roseinatronobacter</taxon>
    </lineage>
</organism>
<dbReference type="STRING" id="121821.GCA_001870675_02143"/>
<evidence type="ECO:0000313" key="3">
    <source>
        <dbReference type="EMBL" id="PZX47924.1"/>
    </source>
</evidence>
<gene>
    <name evidence="3" type="ORF">LY56_00071</name>
</gene>
<evidence type="ECO:0000256" key="2">
    <source>
        <dbReference type="SAM" id="SignalP"/>
    </source>
</evidence>
<proteinExistence type="predicted"/>
<reference evidence="3 4" key="1">
    <citation type="submission" date="2018-06" db="EMBL/GenBank/DDBJ databases">
        <title>Genomic Encyclopedia of Archaeal and Bacterial Type Strains, Phase II (KMG-II): from individual species to whole genera.</title>
        <authorList>
            <person name="Goeker M."/>
        </authorList>
    </citation>
    <scope>NUCLEOTIDE SEQUENCE [LARGE SCALE GENOMIC DNA]</scope>
    <source>
        <strain evidence="3 4">DSM 13087</strain>
    </source>
</reference>
<keyword evidence="2" id="KW-0732">Signal</keyword>
<dbReference type="AlphaFoldDB" id="A0A2W7QHI9"/>
<dbReference type="Proteomes" id="UP000249364">
    <property type="component" value="Unassembled WGS sequence"/>
</dbReference>
<name>A0A2W7QHI9_9RHOB</name>
<evidence type="ECO:0000256" key="1">
    <source>
        <dbReference type="SAM" id="MobiDB-lite"/>
    </source>
</evidence>
<keyword evidence="4" id="KW-1185">Reference proteome</keyword>
<sequence>MKATLWTFALCALMAVPVQAQEEGARPDAQDSTPQIFDLFERMLRGFMRDAQPHLRELERDFTALEPELQRLLQNLRDMTQYHPPEILPNGDILIRRRQGGDTAPEPAPDQDRVSPETESDLPFEL</sequence>
<protein>
    <recommendedName>
        <fullName evidence="5">AAA+ family ATPase</fullName>
    </recommendedName>
</protein>
<dbReference type="RefSeq" id="WP_143079878.1">
    <property type="nucleotide sequence ID" value="NZ_MEHT01000009.1"/>
</dbReference>
<accession>A0A2W7QHI9</accession>